<evidence type="ECO:0000313" key="2">
    <source>
        <dbReference type="Proteomes" id="UP001635817"/>
    </source>
</evidence>
<dbReference type="EMBL" id="JBKBDE010000004">
    <property type="protein sequence ID" value="MFN6551780.1"/>
    <property type="molecule type" value="Genomic_DNA"/>
</dbReference>
<proteinExistence type="predicted"/>
<dbReference type="Gene3D" id="3.10.450.50">
    <property type="match status" value="1"/>
</dbReference>
<evidence type="ECO:0008006" key="3">
    <source>
        <dbReference type="Google" id="ProtNLM"/>
    </source>
</evidence>
<organism evidence="1 2">
    <name type="scientific">Mycolicibacterium septicum</name>
    <dbReference type="NCBI Taxonomy" id="98668"/>
    <lineage>
        <taxon>Bacteria</taxon>
        <taxon>Bacillati</taxon>
        <taxon>Actinomycetota</taxon>
        <taxon>Actinomycetes</taxon>
        <taxon>Mycobacteriales</taxon>
        <taxon>Mycobacteriaceae</taxon>
        <taxon>Mycolicibacterium</taxon>
    </lineage>
</organism>
<gene>
    <name evidence="1" type="ORF">ACK4CP_15345</name>
</gene>
<name>A0ABW9LV94_9MYCO</name>
<comment type="caution">
    <text evidence="1">The sequence shown here is derived from an EMBL/GenBank/DDBJ whole genome shotgun (WGS) entry which is preliminary data.</text>
</comment>
<sequence length="171" mass="19126">MATTLTLDQMEELLAIHEMAEFNLDIDGTMATLVENPIYEFPALNWHVEGRQAVRETYVRLLHGGDVRNFWAEKRTHAITAAGSLIREAHVFFDDENGVRTTGSYNVVMDFEGDKIKAERMYMDTGFARTVAQFFGPDFGEIPGVSPLTAKFPPPVPRLDRAAAHAADSNH</sequence>
<protein>
    <recommendedName>
        <fullName evidence="3">SnoaL-like domain-containing protein</fullName>
    </recommendedName>
</protein>
<keyword evidence="2" id="KW-1185">Reference proteome</keyword>
<reference evidence="1 2" key="1">
    <citation type="submission" date="2024-12" db="EMBL/GenBank/DDBJ databases">
        <title>The coexistence of Mycolicibacterium septicum and Mycolicibacterium nivoides in clinical samples.</title>
        <authorList>
            <person name="Wang C."/>
            <person name="Feng Y."/>
            <person name="Zong Z."/>
        </authorList>
    </citation>
    <scope>NUCLEOTIDE SEQUENCE [LARGE SCALE GENOMIC DNA]</scope>
    <source>
        <strain evidence="1 2">120310</strain>
    </source>
</reference>
<dbReference type="InterPro" id="IPR032710">
    <property type="entry name" value="NTF2-like_dom_sf"/>
</dbReference>
<accession>A0ABW9LV94</accession>
<dbReference type="Proteomes" id="UP001635817">
    <property type="component" value="Unassembled WGS sequence"/>
</dbReference>
<dbReference type="RefSeq" id="WP_409550361.1">
    <property type="nucleotide sequence ID" value="NZ_JBKBDE010000004.1"/>
</dbReference>
<dbReference type="SUPFAM" id="SSF54427">
    <property type="entry name" value="NTF2-like"/>
    <property type="match status" value="1"/>
</dbReference>
<evidence type="ECO:0000313" key="1">
    <source>
        <dbReference type="EMBL" id="MFN6551780.1"/>
    </source>
</evidence>